<reference evidence="3 4" key="1">
    <citation type="submission" date="2020-03" db="EMBL/GenBank/DDBJ databases">
        <title>Roseomonas selenitidurans sp. nov. isolated from urban soil.</title>
        <authorList>
            <person name="Liu H."/>
        </authorList>
    </citation>
    <scope>NUCLEOTIDE SEQUENCE [LARGE SCALE GENOMIC DNA]</scope>
    <source>
        <strain evidence="3 4">BU-1</strain>
    </source>
</reference>
<feature type="region of interest" description="Disordered" evidence="1">
    <location>
        <begin position="145"/>
        <end position="170"/>
    </location>
</feature>
<evidence type="ECO:0000256" key="1">
    <source>
        <dbReference type="SAM" id="MobiDB-lite"/>
    </source>
</evidence>
<evidence type="ECO:0000313" key="3">
    <source>
        <dbReference type="EMBL" id="NKC34657.1"/>
    </source>
</evidence>
<protein>
    <submittedName>
        <fullName evidence="3">Helix-turn-helix domain-containing protein</fullName>
    </submittedName>
</protein>
<comment type="caution">
    <text evidence="3">The sequence shown here is derived from an EMBL/GenBank/DDBJ whole genome shotgun (WGS) entry which is preliminary data.</text>
</comment>
<keyword evidence="4" id="KW-1185">Reference proteome</keyword>
<dbReference type="InterPro" id="IPR025959">
    <property type="entry name" value="Winged_HTH_dom"/>
</dbReference>
<dbReference type="Pfam" id="PF13551">
    <property type="entry name" value="HTH_29"/>
    <property type="match status" value="1"/>
</dbReference>
<dbReference type="InterPro" id="IPR009057">
    <property type="entry name" value="Homeodomain-like_sf"/>
</dbReference>
<evidence type="ECO:0000313" key="4">
    <source>
        <dbReference type="Proteomes" id="UP000787635"/>
    </source>
</evidence>
<dbReference type="Pfam" id="PF13592">
    <property type="entry name" value="HTH_33"/>
    <property type="match status" value="1"/>
</dbReference>
<accession>A0ABX1EGM4</accession>
<name>A0ABX1EGM4_9PROT</name>
<gene>
    <name evidence="3" type="ORF">HEQ75_27700</name>
</gene>
<proteinExistence type="predicted"/>
<feature type="domain" description="Winged helix-turn helix" evidence="2">
    <location>
        <begin position="109"/>
        <end position="164"/>
    </location>
</feature>
<sequence length="170" mass="19013">MVAAVTITRLDLDASGLRRAARRCRQPHAARRMLALALVLDGASRTDAAQAAGMDRQTLRDWVHRYNAEGLAGLRDRHGGGTPRLLSPEQEREVARWVSEGPDLEQDGVTRWRRSDLVRAIARRFGVAMAERSVSDLLRRQGFRRLVPRPRHPGHDAGRQASFRPTSPPS</sequence>
<dbReference type="EMBL" id="JAAVNE010000133">
    <property type="protein sequence ID" value="NKC34657.1"/>
    <property type="molecule type" value="Genomic_DNA"/>
</dbReference>
<dbReference type="Proteomes" id="UP000787635">
    <property type="component" value="Unassembled WGS sequence"/>
</dbReference>
<dbReference type="SUPFAM" id="SSF46689">
    <property type="entry name" value="Homeodomain-like"/>
    <property type="match status" value="1"/>
</dbReference>
<evidence type="ECO:0000259" key="2">
    <source>
        <dbReference type="Pfam" id="PF13592"/>
    </source>
</evidence>
<organism evidence="3 4">
    <name type="scientific">Falsiroseomonas selenitidurans</name>
    <dbReference type="NCBI Taxonomy" id="2716335"/>
    <lineage>
        <taxon>Bacteria</taxon>
        <taxon>Pseudomonadati</taxon>
        <taxon>Pseudomonadota</taxon>
        <taxon>Alphaproteobacteria</taxon>
        <taxon>Acetobacterales</taxon>
        <taxon>Roseomonadaceae</taxon>
        <taxon>Falsiroseomonas</taxon>
    </lineage>
</organism>